<dbReference type="Gene3D" id="1.20.1270.60">
    <property type="entry name" value="Arfaptin homology (AH) domain/BAR domain"/>
    <property type="match status" value="1"/>
</dbReference>
<keyword evidence="4" id="KW-0597">Phosphoprotein</keyword>
<evidence type="ECO:0000256" key="3">
    <source>
        <dbReference type="ARBA" id="ARBA00022490"/>
    </source>
</evidence>
<evidence type="ECO:0008006" key="10">
    <source>
        <dbReference type="Google" id="ProtNLM"/>
    </source>
</evidence>
<dbReference type="InterPro" id="IPR004148">
    <property type="entry name" value="BAR_dom"/>
</dbReference>
<comment type="subcellular location">
    <subcellularLocation>
        <location evidence="1">Cytoplasm</location>
        <location evidence="1">Cytosol</location>
    </subcellularLocation>
</comment>
<sequence length="680" mass="74996">MPHIRPYPTPQTSILQPLTPYSCIRLRENQDATDLLTEDLALVEQRVEPAKKAAQVIYKKLACCLQSQQGLDADKRTKKLPLMMLSVSMAESFKDFDVDSPIRRVLEMCCCMETLLAKTLAEFEVQLEKEVLEPLNKLSEPQRLTLTQSVISQEDLPEILKNKKLFAKLTTDWHAARNKAQASTGQAQAKQDGLREEVEEAWRKLENIKDQYSADLYHFSSKEDSYANYFIRVTPRLSGPSGKVYGAPLLSHLKHSGRQIATPIQECVTMLLQRSLKEEVGADPLHPKNSASPAPLLFSRCPFCLSSSLCLPDIYTHILGLFRLAAAASVVRSLKGSLDSGNIDHSEFSSDPHAVAGALKSYLRELPEPLMTFELYNDWFKAAGEKEVSDKLEQLKVVLGKLPPENYNNLRYLVQFLSRLSEHQDVNRMSPSNIAIVLGPNLLWPRTEGVDSLLDMASASSVQVVSVIEPLIQHANSLFPEAVDFEIPEPPAGVDPTETKSTDVELGTKEGGPSSPSARREKSENPVIVKSGSLIQRTTMWENPAPDTASQSPNQDQDSKPASEPTPMQRSHPPESTVNQSSSTPRLANAPPCKAKRSFQQTKPTPAPDKEPQPGSRPTVKPRAPGPPATQPTTPNTQPQPAIRSQASLDSKAKQRKPTVKAPRGPPPPPPPQPPQPVNK</sequence>
<reference evidence="8" key="1">
    <citation type="thesis" date="2021" institute="BYU ScholarsArchive" country="Provo, UT, USA">
        <title>Applications of and Algorithms for Genome Assembly and Genomic Analyses with an Emphasis on Marine Teleosts.</title>
        <authorList>
            <person name="Pickett B.D."/>
        </authorList>
    </citation>
    <scope>NUCLEOTIDE SEQUENCE</scope>
    <source>
        <strain evidence="8">HI-2016</strain>
    </source>
</reference>
<proteinExistence type="predicted"/>
<dbReference type="EMBL" id="JAFBMS010000025">
    <property type="protein sequence ID" value="KAG9343081.1"/>
    <property type="molecule type" value="Genomic_DNA"/>
</dbReference>
<feature type="domain" description="BAR" evidence="7">
    <location>
        <begin position="25"/>
        <end position="281"/>
    </location>
</feature>
<dbReference type="PROSITE" id="PS51021">
    <property type="entry name" value="BAR"/>
    <property type="match status" value="1"/>
</dbReference>
<dbReference type="GO" id="GO:0035020">
    <property type="term" value="P:regulation of Rac protein signal transduction"/>
    <property type="evidence" value="ECO:0007669"/>
    <property type="project" value="TreeGrafter"/>
</dbReference>
<evidence type="ECO:0000256" key="5">
    <source>
        <dbReference type="SAM" id="MobiDB-lite"/>
    </source>
</evidence>
<accession>A0A8T2NVE1</accession>
<dbReference type="Gene3D" id="1.10.555.10">
    <property type="entry name" value="Rho GTPase activation protein"/>
    <property type="match status" value="1"/>
</dbReference>
<protein>
    <recommendedName>
        <fullName evidence="10">SH3-domain binding protein 1</fullName>
    </recommendedName>
</protein>
<keyword evidence="2" id="KW-0343">GTPase activation</keyword>
<dbReference type="FunFam" id="1.20.1270.60:FF:000053">
    <property type="entry name" value="SH3 domain-binding protein 1"/>
    <property type="match status" value="1"/>
</dbReference>
<dbReference type="AlphaFoldDB" id="A0A8T2NVE1"/>
<evidence type="ECO:0000256" key="1">
    <source>
        <dbReference type="ARBA" id="ARBA00004514"/>
    </source>
</evidence>
<dbReference type="GO" id="GO:0032956">
    <property type="term" value="P:regulation of actin cytoskeleton organization"/>
    <property type="evidence" value="ECO:0007669"/>
    <property type="project" value="TreeGrafter"/>
</dbReference>
<keyword evidence="3" id="KW-0963">Cytoplasm</keyword>
<dbReference type="InterPro" id="IPR047165">
    <property type="entry name" value="RHG17/44/SH3BP1-like"/>
</dbReference>
<feature type="compositionally biased region" description="Pro residues" evidence="5">
    <location>
        <begin position="664"/>
        <end position="680"/>
    </location>
</feature>
<dbReference type="FunFam" id="1.10.555.10:FF:000001">
    <property type="entry name" value="Rho GTPase activating protein 44"/>
    <property type="match status" value="1"/>
</dbReference>
<organism evidence="8 9">
    <name type="scientific">Albula glossodonta</name>
    <name type="common">roundjaw bonefish</name>
    <dbReference type="NCBI Taxonomy" id="121402"/>
    <lineage>
        <taxon>Eukaryota</taxon>
        <taxon>Metazoa</taxon>
        <taxon>Chordata</taxon>
        <taxon>Craniata</taxon>
        <taxon>Vertebrata</taxon>
        <taxon>Euteleostomi</taxon>
        <taxon>Actinopterygii</taxon>
        <taxon>Neopterygii</taxon>
        <taxon>Teleostei</taxon>
        <taxon>Albuliformes</taxon>
        <taxon>Albulidae</taxon>
        <taxon>Albula</taxon>
    </lineage>
</organism>
<evidence type="ECO:0000313" key="9">
    <source>
        <dbReference type="Proteomes" id="UP000824540"/>
    </source>
</evidence>
<dbReference type="SMART" id="SM00324">
    <property type="entry name" value="RhoGAP"/>
    <property type="match status" value="1"/>
</dbReference>
<dbReference type="Pfam" id="PF03114">
    <property type="entry name" value="BAR"/>
    <property type="match status" value="1"/>
</dbReference>
<dbReference type="SUPFAM" id="SSF48350">
    <property type="entry name" value="GTPase activation domain, GAP"/>
    <property type="match status" value="1"/>
</dbReference>
<dbReference type="InterPro" id="IPR000198">
    <property type="entry name" value="RhoGAP_dom"/>
</dbReference>
<feature type="region of interest" description="Disordered" evidence="5">
    <location>
        <begin position="486"/>
        <end position="680"/>
    </location>
</feature>
<dbReference type="OrthoDB" id="19923at2759"/>
<dbReference type="PANTHER" id="PTHR14130">
    <property type="entry name" value="3BP-1 RELATED RHOGAP"/>
    <property type="match status" value="1"/>
</dbReference>
<name>A0A8T2NVE1_9TELE</name>
<evidence type="ECO:0000259" key="7">
    <source>
        <dbReference type="PROSITE" id="PS51021"/>
    </source>
</evidence>
<dbReference type="InterPro" id="IPR008936">
    <property type="entry name" value="Rho_GTPase_activation_prot"/>
</dbReference>
<feature type="domain" description="Rho-GAP" evidence="6">
    <location>
        <begin position="274"/>
        <end position="479"/>
    </location>
</feature>
<dbReference type="PANTHER" id="PTHR14130:SF12">
    <property type="entry name" value="BARGIN-RELATED"/>
    <property type="match status" value="1"/>
</dbReference>
<dbReference type="GO" id="GO:0005829">
    <property type="term" value="C:cytosol"/>
    <property type="evidence" value="ECO:0007669"/>
    <property type="project" value="UniProtKB-SubCell"/>
</dbReference>
<dbReference type="GO" id="GO:0005096">
    <property type="term" value="F:GTPase activator activity"/>
    <property type="evidence" value="ECO:0007669"/>
    <property type="project" value="UniProtKB-KW"/>
</dbReference>
<keyword evidence="9" id="KW-1185">Reference proteome</keyword>
<dbReference type="Pfam" id="PF00620">
    <property type="entry name" value="RhoGAP"/>
    <property type="match status" value="1"/>
</dbReference>
<evidence type="ECO:0000259" key="6">
    <source>
        <dbReference type="PROSITE" id="PS50238"/>
    </source>
</evidence>
<dbReference type="Proteomes" id="UP000824540">
    <property type="component" value="Unassembled WGS sequence"/>
</dbReference>
<dbReference type="GO" id="GO:0007165">
    <property type="term" value="P:signal transduction"/>
    <property type="evidence" value="ECO:0007669"/>
    <property type="project" value="InterPro"/>
</dbReference>
<dbReference type="PROSITE" id="PS50238">
    <property type="entry name" value="RHOGAP"/>
    <property type="match status" value="1"/>
</dbReference>
<evidence type="ECO:0000313" key="8">
    <source>
        <dbReference type="EMBL" id="KAG9343081.1"/>
    </source>
</evidence>
<gene>
    <name evidence="8" type="ORF">JZ751_015299</name>
</gene>
<evidence type="ECO:0000256" key="4">
    <source>
        <dbReference type="ARBA" id="ARBA00022553"/>
    </source>
</evidence>
<feature type="compositionally biased region" description="Low complexity" evidence="5">
    <location>
        <begin position="631"/>
        <end position="642"/>
    </location>
</feature>
<dbReference type="SUPFAM" id="SSF103657">
    <property type="entry name" value="BAR/IMD domain-like"/>
    <property type="match status" value="1"/>
</dbReference>
<feature type="compositionally biased region" description="Basic and acidic residues" evidence="5">
    <location>
        <begin position="497"/>
        <end position="508"/>
    </location>
</feature>
<feature type="compositionally biased region" description="Polar residues" evidence="5">
    <location>
        <begin position="566"/>
        <end position="586"/>
    </location>
</feature>
<comment type="caution">
    <text evidence="8">The sequence shown here is derived from an EMBL/GenBank/DDBJ whole genome shotgun (WGS) entry which is preliminary data.</text>
</comment>
<dbReference type="InterPro" id="IPR027267">
    <property type="entry name" value="AH/BAR_dom_sf"/>
</dbReference>
<evidence type="ECO:0000256" key="2">
    <source>
        <dbReference type="ARBA" id="ARBA00022468"/>
    </source>
</evidence>